<proteinExistence type="predicted"/>
<dbReference type="STRING" id="455432.AWN90_04765"/>
<evidence type="ECO:0000313" key="1">
    <source>
        <dbReference type="EMBL" id="KZM69922.1"/>
    </source>
</evidence>
<comment type="caution">
    <text evidence="1">The sequence shown here is derived from an EMBL/GenBank/DDBJ whole genome shotgun (WGS) entry which is preliminary data.</text>
</comment>
<dbReference type="AlphaFoldDB" id="A0A164J0I5"/>
<name>A0A164J0I5_9NOCA</name>
<evidence type="ECO:0000313" key="2">
    <source>
        <dbReference type="Proteomes" id="UP000076512"/>
    </source>
</evidence>
<dbReference type="Proteomes" id="UP000076512">
    <property type="component" value="Unassembled WGS sequence"/>
</dbReference>
<sequence length="87" mass="9423">MSGSSFEEAEDLLRTAYEKLNADPVGEPLTAAATHLVRCALDGMSLVNLSESTRAREMLGCARAAVTTATYMVREVDGRTRRGVRCD</sequence>
<dbReference type="RefSeq" id="WP_067578032.1">
    <property type="nucleotide sequence ID" value="NZ_JABMCZ010000003.1"/>
</dbReference>
<dbReference type="EMBL" id="LWGR01000016">
    <property type="protein sequence ID" value="KZM69922.1"/>
    <property type="molecule type" value="Genomic_DNA"/>
</dbReference>
<accession>A0A164J0I5</accession>
<organism evidence="1 2">
    <name type="scientific">Nocardia terpenica</name>
    <dbReference type="NCBI Taxonomy" id="455432"/>
    <lineage>
        <taxon>Bacteria</taxon>
        <taxon>Bacillati</taxon>
        <taxon>Actinomycetota</taxon>
        <taxon>Actinomycetes</taxon>
        <taxon>Mycobacteriales</taxon>
        <taxon>Nocardiaceae</taxon>
        <taxon>Nocardia</taxon>
    </lineage>
</organism>
<protein>
    <submittedName>
        <fullName evidence="1">Uncharacterized protein</fullName>
    </submittedName>
</protein>
<keyword evidence="2" id="KW-1185">Reference proteome</keyword>
<reference evidence="1 2" key="1">
    <citation type="submission" date="2016-04" db="EMBL/GenBank/DDBJ databases">
        <authorList>
            <person name="Evans L.H."/>
            <person name="Alamgir A."/>
            <person name="Owens N."/>
            <person name="Weber N.D."/>
            <person name="Virtaneva K."/>
            <person name="Barbian K."/>
            <person name="Babar A."/>
            <person name="Rosenke K."/>
        </authorList>
    </citation>
    <scope>NUCLEOTIDE SEQUENCE [LARGE SCALE GENOMIC DNA]</scope>
    <source>
        <strain evidence="1 2">IFM 0406</strain>
    </source>
</reference>
<gene>
    <name evidence="1" type="ORF">AWN90_04765</name>
</gene>